<keyword evidence="1" id="KW-0472">Membrane</keyword>
<protein>
    <submittedName>
        <fullName evidence="3">C4-dicarboxylate ABC transporter</fullName>
    </submittedName>
</protein>
<dbReference type="KEGG" id="dmp:FAK_18530"/>
<evidence type="ECO:0000313" key="3">
    <source>
        <dbReference type="EMBL" id="BEQ14787.1"/>
    </source>
</evidence>
<dbReference type="InterPro" id="IPR011853">
    <property type="entry name" value="TRAP_DctM-Dct_fused"/>
</dbReference>
<evidence type="ECO:0000259" key="2">
    <source>
        <dbReference type="Pfam" id="PF06808"/>
    </source>
</evidence>
<feature type="transmembrane region" description="Helical" evidence="1">
    <location>
        <begin position="53"/>
        <end position="70"/>
    </location>
</feature>
<name>A0AAU9F2T5_9BACT</name>
<feature type="transmembrane region" description="Helical" evidence="1">
    <location>
        <begin position="562"/>
        <end position="582"/>
    </location>
</feature>
<dbReference type="PANTHER" id="PTHR43849:SF2">
    <property type="entry name" value="BLL3936 PROTEIN"/>
    <property type="match status" value="1"/>
</dbReference>
<keyword evidence="4" id="KW-1185">Reference proteome</keyword>
<feature type="domain" description="TRAP C4-dicarboxylate transport system permease DctM subunit" evidence="2">
    <location>
        <begin position="125"/>
        <end position="557"/>
    </location>
</feature>
<keyword evidence="1" id="KW-0812">Transmembrane</keyword>
<feature type="transmembrane region" description="Helical" evidence="1">
    <location>
        <begin position="305"/>
        <end position="329"/>
    </location>
</feature>
<feature type="transmembrane region" description="Helical" evidence="1">
    <location>
        <begin position="501"/>
        <end position="524"/>
    </location>
</feature>
<dbReference type="Proteomes" id="UP001366166">
    <property type="component" value="Chromosome"/>
</dbReference>
<feature type="transmembrane region" description="Helical" evidence="1">
    <location>
        <begin position="112"/>
        <end position="130"/>
    </location>
</feature>
<evidence type="ECO:0000256" key="1">
    <source>
        <dbReference type="SAM" id="Phobius"/>
    </source>
</evidence>
<sequence length="649" mass="69604">MSDVLRESIKPMRVRSSKVVYFLATVLSVLGTLLCINQIFHLKLGGFMPIGSAYYYYILATYLSLVFLLFPGSKAGNAKVMWYDWGLFFLSVAINLYLGANAYNILTKGWEYAAPNLPTLASGVLCLLALEGVRRAGGGSLFWICLGFSVYPLFAGYMPGFLWGNELSLLETVRYHAMGVESIIGIPTRVVGNLLIGFIIFGVALVATGGGKFFMDFAMSLMGHSRGGAAKVSVISSAFMASLSGSVISNVVTTGSMTIPAMKKTGYSPVWAASVEACSSTGGSIMPPVMGAAGFLIASFLNVPYAAVMLAAFFPALLYYFTLLLQVDLHALGHNMGGIPRDQLPRIGETLRKGWFFLGTIIMLVVILFYMRTEAWAPFFVMIFLFGCSMLRRETRLTLSGFIAFLVDSGRLLAQITGILAGVGLIIGALSCTGVANSFSRELVLYAGGNVALLLIFGALTSFVLGIGMTVTACYVFLAIVLVPALVGVGLNEMGAHLFVLYWGCLSYITPPVALGSITAAAIAGSDPMKTGFLSMRLGSAKYIVPFLFVLNPAMILDGTTGDVTIAVISALIGCMLLAGSLEGHFYGFGKLPWLYRGLIFFTAFLFLWPHLPTDLVGVGILVGLYFISRFGPLKLKRNLAGKQGMNRA</sequence>
<dbReference type="PANTHER" id="PTHR43849">
    <property type="entry name" value="BLL3936 PROTEIN"/>
    <property type="match status" value="1"/>
</dbReference>
<dbReference type="InterPro" id="IPR010656">
    <property type="entry name" value="DctM"/>
</dbReference>
<feature type="transmembrane region" description="Helical" evidence="1">
    <location>
        <begin position="228"/>
        <end position="248"/>
    </location>
</feature>
<accession>A0AAU9F2T5</accession>
<feature type="transmembrane region" description="Helical" evidence="1">
    <location>
        <begin position="412"/>
        <end position="431"/>
    </location>
</feature>
<keyword evidence="1" id="KW-1133">Transmembrane helix</keyword>
<gene>
    <name evidence="3" type="ORF">FAK_18530</name>
</gene>
<organism evidence="3 4">
    <name type="scientific">Desulfoferula mesophila</name>
    <dbReference type="NCBI Taxonomy" id="3058419"/>
    <lineage>
        <taxon>Bacteria</taxon>
        <taxon>Pseudomonadati</taxon>
        <taxon>Thermodesulfobacteriota</taxon>
        <taxon>Desulfarculia</taxon>
        <taxon>Desulfarculales</taxon>
        <taxon>Desulfarculaceae</taxon>
        <taxon>Desulfoferula</taxon>
    </lineage>
</organism>
<dbReference type="NCBIfam" id="TIGR02123">
    <property type="entry name" value="TRAP_fused"/>
    <property type="match status" value="1"/>
</dbReference>
<dbReference type="RefSeq" id="WP_338606462.1">
    <property type="nucleotide sequence ID" value="NZ_AP028679.1"/>
</dbReference>
<feature type="transmembrane region" description="Helical" evidence="1">
    <location>
        <begin position="536"/>
        <end position="556"/>
    </location>
</feature>
<feature type="transmembrane region" description="Helical" evidence="1">
    <location>
        <begin position="443"/>
        <end position="465"/>
    </location>
</feature>
<feature type="transmembrane region" description="Helical" evidence="1">
    <location>
        <begin position="82"/>
        <end position="100"/>
    </location>
</feature>
<feature type="transmembrane region" description="Helical" evidence="1">
    <location>
        <begin position="183"/>
        <end position="207"/>
    </location>
</feature>
<reference evidence="4" key="1">
    <citation type="journal article" date="2023" name="Arch. Microbiol.">
        <title>Desulfoferula mesophilus gen. nov. sp. nov., a mesophilic sulfate-reducing bacterium isolated from a brackish lake sediment.</title>
        <authorList>
            <person name="Watanabe T."/>
            <person name="Yabe T."/>
            <person name="Tsuji J.M."/>
            <person name="Fukui M."/>
        </authorList>
    </citation>
    <scope>NUCLEOTIDE SEQUENCE [LARGE SCALE GENOMIC DNA]</scope>
    <source>
        <strain evidence="4">12FAK</strain>
    </source>
</reference>
<feature type="transmembrane region" description="Helical" evidence="1">
    <location>
        <begin position="20"/>
        <end position="41"/>
    </location>
</feature>
<dbReference type="AlphaFoldDB" id="A0AAU9F2T5"/>
<dbReference type="Pfam" id="PF06808">
    <property type="entry name" value="DctM"/>
    <property type="match status" value="1"/>
</dbReference>
<feature type="transmembrane region" description="Helical" evidence="1">
    <location>
        <begin position="350"/>
        <end position="369"/>
    </location>
</feature>
<evidence type="ECO:0000313" key="4">
    <source>
        <dbReference type="Proteomes" id="UP001366166"/>
    </source>
</evidence>
<feature type="transmembrane region" description="Helical" evidence="1">
    <location>
        <begin position="616"/>
        <end position="633"/>
    </location>
</feature>
<feature type="transmembrane region" description="Helical" evidence="1">
    <location>
        <begin position="472"/>
        <end position="489"/>
    </location>
</feature>
<feature type="transmembrane region" description="Helical" evidence="1">
    <location>
        <begin position="142"/>
        <end position="163"/>
    </location>
</feature>
<proteinExistence type="predicted"/>
<dbReference type="EMBL" id="AP028679">
    <property type="protein sequence ID" value="BEQ14787.1"/>
    <property type="molecule type" value="Genomic_DNA"/>
</dbReference>